<dbReference type="GO" id="GO:0046872">
    <property type="term" value="F:metal ion binding"/>
    <property type="evidence" value="ECO:0007669"/>
    <property type="project" value="UniProtKB-KW"/>
</dbReference>
<keyword evidence="4" id="KW-0285">Flavoprotein</keyword>
<keyword evidence="6" id="KW-0479">Metal-binding</keyword>
<dbReference type="InterPro" id="IPR003374">
    <property type="entry name" value="ApbE-like_sf"/>
</dbReference>
<evidence type="ECO:0000256" key="4">
    <source>
        <dbReference type="ARBA" id="ARBA00022630"/>
    </source>
</evidence>
<evidence type="ECO:0000256" key="8">
    <source>
        <dbReference type="ARBA" id="ARBA00022842"/>
    </source>
</evidence>
<reference evidence="11" key="1">
    <citation type="submission" date="2024-05" db="EMBL/GenBank/DDBJ databases">
        <title>Herbiconiux sp. A18JL235.</title>
        <authorList>
            <person name="Zhang G."/>
        </authorList>
    </citation>
    <scope>NUCLEOTIDE SEQUENCE</scope>
    <source>
        <strain evidence="11">A18JL235</strain>
    </source>
</reference>
<evidence type="ECO:0000256" key="3">
    <source>
        <dbReference type="ARBA" id="ARBA00016337"/>
    </source>
</evidence>
<evidence type="ECO:0000256" key="9">
    <source>
        <dbReference type="ARBA" id="ARBA00031306"/>
    </source>
</evidence>
<dbReference type="Pfam" id="PF02424">
    <property type="entry name" value="ApbE"/>
    <property type="match status" value="1"/>
</dbReference>
<keyword evidence="5 11" id="KW-0808">Transferase</keyword>
<evidence type="ECO:0000256" key="1">
    <source>
        <dbReference type="ARBA" id="ARBA00001946"/>
    </source>
</evidence>
<dbReference type="PANTHER" id="PTHR30040">
    <property type="entry name" value="THIAMINE BIOSYNTHESIS LIPOPROTEIN APBE"/>
    <property type="match status" value="1"/>
</dbReference>
<keyword evidence="7" id="KW-0274">FAD</keyword>
<evidence type="ECO:0000256" key="2">
    <source>
        <dbReference type="ARBA" id="ARBA00011955"/>
    </source>
</evidence>
<protein>
    <recommendedName>
        <fullName evidence="3">FAD:protein FMN transferase</fullName>
        <ecNumber evidence="2">2.7.1.180</ecNumber>
    </recommendedName>
    <alternativeName>
        <fullName evidence="9">Flavin transferase</fullName>
    </alternativeName>
</protein>
<comment type="catalytic activity">
    <reaction evidence="10">
        <text>L-threonyl-[protein] + FAD = FMN-L-threonyl-[protein] + AMP + H(+)</text>
        <dbReference type="Rhea" id="RHEA:36847"/>
        <dbReference type="Rhea" id="RHEA-COMP:11060"/>
        <dbReference type="Rhea" id="RHEA-COMP:11061"/>
        <dbReference type="ChEBI" id="CHEBI:15378"/>
        <dbReference type="ChEBI" id="CHEBI:30013"/>
        <dbReference type="ChEBI" id="CHEBI:57692"/>
        <dbReference type="ChEBI" id="CHEBI:74257"/>
        <dbReference type="ChEBI" id="CHEBI:456215"/>
        <dbReference type="EC" id="2.7.1.180"/>
    </reaction>
</comment>
<dbReference type="RefSeq" id="WP_368496197.1">
    <property type="nucleotide sequence ID" value="NZ_CP162511.1"/>
</dbReference>
<evidence type="ECO:0000313" key="11">
    <source>
        <dbReference type="EMBL" id="XDI03779.1"/>
    </source>
</evidence>
<name>A0AB39BBU5_9MICO</name>
<dbReference type="EMBL" id="CP162511">
    <property type="protein sequence ID" value="XDI03779.1"/>
    <property type="molecule type" value="Genomic_DNA"/>
</dbReference>
<evidence type="ECO:0000256" key="6">
    <source>
        <dbReference type="ARBA" id="ARBA00022723"/>
    </source>
</evidence>
<dbReference type="Gene3D" id="3.10.520.10">
    <property type="entry name" value="ApbE-like domains"/>
    <property type="match status" value="1"/>
</dbReference>
<comment type="cofactor">
    <cofactor evidence="1">
        <name>Mg(2+)</name>
        <dbReference type="ChEBI" id="CHEBI:18420"/>
    </cofactor>
</comment>
<evidence type="ECO:0000256" key="5">
    <source>
        <dbReference type="ARBA" id="ARBA00022679"/>
    </source>
</evidence>
<gene>
    <name evidence="11" type="ORF">ABFY20_10485</name>
</gene>
<accession>A0AB39BBU5</accession>
<dbReference type="InterPro" id="IPR024932">
    <property type="entry name" value="ApbE"/>
</dbReference>
<evidence type="ECO:0000256" key="7">
    <source>
        <dbReference type="ARBA" id="ARBA00022827"/>
    </source>
</evidence>
<sequence>MTGTATARWRAWSTEVELTVTVPALLDEATRLAVGVMDSVDAACSRYRPDSELSLFTRSGLSSTPVSPQLSDLLSDALAAAELTDGLVDPTLGHRLSELDGPPLGVAATLSRPVRWTDVSLDDGVLSAPPGTGFDLGAIGKASACEQVVRVIAQELGPDVGALVGIGGDLASTIEHPEGGWQVLVQDGAGDPADRVALTAGAALATSSTQRRRHRVGADLVAHILDPLSLQPVQSPWCTVTCAAVSCVEANAYSTAAVILGHQALPWLAERGVPARFVNQRYAVSATAAWPARSEVAHV</sequence>
<dbReference type="GO" id="GO:0016740">
    <property type="term" value="F:transferase activity"/>
    <property type="evidence" value="ECO:0007669"/>
    <property type="project" value="UniProtKB-KW"/>
</dbReference>
<proteinExistence type="predicted"/>
<evidence type="ECO:0000256" key="10">
    <source>
        <dbReference type="ARBA" id="ARBA00048540"/>
    </source>
</evidence>
<dbReference type="PANTHER" id="PTHR30040:SF2">
    <property type="entry name" value="FAD:PROTEIN FMN TRANSFERASE"/>
    <property type="match status" value="1"/>
</dbReference>
<keyword evidence="8" id="KW-0460">Magnesium</keyword>
<dbReference type="SUPFAM" id="SSF143631">
    <property type="entry name" value="ApbE-like"/>
    <property type="match status" value="1"/>
</dbReference>
<dbReference type="AlphaFoldDB" id="A0AB39BBU5"/>
<dbReference type="EC" id="2.7.1.180" evidence="2"/>
<organism evidence="11">
    <name type="scientific">Herbiconiux sp. A18JL235</name>
    <dbReference type="NCBI Taxonomy" id="3152363"/>
    <lineage>
        <taxon>Bacteria</taxon>
        <taxon>Bacillati</taxon>
        <taxon>Actinomycetota</taxon>
        <taxon>Actinomycetes</taxon>
        <taxon>Micrococcales</taxon>
        <taxon>Microbacteriaceae</taxon>
        <taxon>Herbiconiux</taxon>
    </lineage>
</organism>